<feature type="non-terminal residue" evidence="2">
    <location>
        <position position="184"/>
    </location>
</feature>
<dbReference type="InterPro" id="IPR036865">
    <property type="entry name" value="CRAL-TRIO_dom_sf"/>
</dbReference>
<evidence type="ECO:0000313" key="3">
    <source>
        <dbReference type="Proteomes" id="UP000292052"/>
    </source>
</evidence>
<accession>A0A482WDA3</accession>
<comment type="caution">
    <text evidence="2">The sequence shown here is derived from an EMBL/GenBank/DDBJ whole genome shotgun (WGS) entry which is preliminary data.</text>
</comment>
<gene>
    <name evidence="2" type="ORF">BDFB_014227</name>
</gene>
<dbReference type="GO" id="GO:0016020">
    <property type="term" value="C:membrane"/>
    <property type="evidence" value="ECO:0007669"/>
    <property type="project" value="TreeGrafter"/>
</dbReference>
<name>A0A482WDA3_ASBVE</name>
<evidence type="ECO:0000259" key="1">
    <source>
        <dbReference type="PROSITE" id="PS50191"/>
    </source>
</evidence>
<protein>
    <submittedName>
        <fullName evidence="2">Alpha-tocopherol transfer protein-like</fullName>
    </submittedName>
</protein>
<reference evidence="2 3" key="1">
    <citation type="submission" date="2017-03" db="EMBL/GenBank/DDBJ databases">
        <title>Genome of the blue death feigning beetle - Asbolus verrucosus.</title>
        <authorList>
            <person name="Rider S.D."/>
        </authorList>
    </citation>
    <scope>NUCLEOTIDE SEQUENCE [LARGE SCALE GENOMIC DNA]</scope>
    <source>
        <strain evidence="2">Butters</strain>
        <tissue evidence="2">Head and leg muscle</tissue>
    </source>
</reference>
<dbReference type="OrthoDB" id="1434354at2759"/>
<dbReference type="AlphaFoldDB" id="A0A482WDA3"/>
<dbReference type="Gene3D" id="3.40.525.10">
    <property type="entry name" value="CRAL-TRIO lipid binding domain"/>
    <property type="match status" value="1"/>
</dbReference>
<feature type="non-terminal residue" evidence="2">
    <location>
        <position position="1"/>
    </location>
</feature>
<keyword evidence="3" id="KW-1185">Reference proteome</keyword>
<feature type="domain" description="CRAL-TRIO" evidence="1">
    <location>
        <begin position="34"/>
        <end position="155"/>
    </location>
</feature>
<organism evidence="2 3">
    <name type="scientific">Asbolus verrucosus</name>
    <name type="common">Desert ironclad beetle</name>
    <dbReference type="NCBI Taxonomy" id="1661398"/>
    <lineage>
        <taxon>Eukaryota</taxon>
        <taxon>Metazoa</taxon>
        <taxon>Ecdysozoa</taxon>
        <taxon>Arthropoda</taxon>
        <taxon>Hexapoda</taxon>
        <taxon>Insecta</taxon>
        <taxon>Pterygota</taxon>
        <taxon>Neoptera</taxon>
        <taxon>Endopterygota</taxon>
        <taxon>Coleoptera</taxon>
        <taxon>Polyphaga</taxon>
        <taxon>Cucujiformia</taxon>
        <taxon>Tenebrionidae</taxon>
        <taxon>Pimeliinae</taxon>
        <taxon>Asbolus</taxon>
    </lineage>
</organism>
<dbReference type="PROSITE" id="PS50191">
    <property type="entry name" value="CRAL_TRIO"/>
    <property type="match status" value="1"/>
</dbReference>
<dbReference type="InterPro" id="IPR001251">
    <property type="entry name" value="CRAL-TRIO_dom"/>
</dbReference>
<dbReference type="GO" id="GO:1902936">
    <property type="term" value="F:phosphatidylinositol bisphosphate binding"/>
    <property type="evidence" value="ECO:0007669"/>
    <property type="project" value="TreeGrafter"/>
</dbReference>
<dbReference type="Proteomes" id="UP000292052">
    <property type="component" value="Unassembled WGS sequence"/>
</dbReference>
<dbReference type="PANTHER" id="PTHR10174">
    <property type="entry name" value="ALPHA-TOCOPHEROL TRANSFER PROTEIN-RELATED"/>
    <property type="match status" value="1"/>
</dbReference>
<dbReference type="CDD" id="cd00170">
    <property type="entry name" value="SEC14"/>
    <property type="match status" value="1"/>
</dbReference>
<evidence type="ECO:0000313" key="2">
    <source>
        <dbReference type="EMBL" id="RZC42609.1"/>
    </source>
</evidence>
<proteinExistence type="predicted"/>
<dbReference type="SMART" id="SM00516">
    <property type="entry name" value="SEC14"/>
    <property type="match status" value="1"/>
</dbReference>
<dbReference type="EMBL" id="QDEB01006721">
    <property type="protein sequence ID" value="RZC42609.1"/>
    <property type="molecule type" value="Genomic_DNA"/>
</dbReference>
<dbReference type="Pfam" id="PF00650">
    <property type="entry name" value="CRAL_TRIO"/>
    <property type="match status" value="1"/>
</dbReference>
<dbReference type="SUPFAM" id="SSF52087">
    <property type="entry name" value="CRAL/TRIO domain"/>
    <property type="match status" value="1"/>
</dbReference>
<sequence length="184" mass="21333">VCASLPVRTRNNTVVHYFKVLDSNYRNFDLVACMKLAFMVVDISQRRDPPNELIVIMDMKGVGFMHLTCLKIGAIKKFLEFLQEAMPLRIQSVHILNTNYLFDKILAIARAFIRSELMSVIKTHPPNMDMETFYCECVPASCLPEEYGGELPSGEELNRRAIEQFRELKPFFEAEEKLRSFYKP</sequence>
<dbReference type="PANTHER" id="PTHR10174:SF213">
    <property type="entry name" value="CRAL-TRIO DOMAIN-CONTAINING PROTEIN"/>
    <property type="match status" value="1"/>
</dbReference>